<dbReference type="PANTHER" id="PTHR46401:SF2">
    <property type="entry name" value="GLYCOSYLTRANSFERASE WBBK-RELATED"/>
    <property type="match status" value="1"/>
</dbReference>
<evidence type="ECO:0000256" key="1">
    <source>
        <dbReference type="ARBA" id="ARBA00022679"/>
    </source>
</evidence>
<keyword evidence="1 4" id="KW-0808">Transferase</keyword>
<evidence type="ECO:0000313" key="5">
    <source>
        <dbReference type="Proteomes" id="UP000193207"/>
    </source>
</evidence>
<dbReference type="EMBL" id="FWFU01000004">
    <property type="protein sequence ID" value="SLN55096.1"/>
    <property type="molecule type" value="Genomic_DNA"/>
</dbReference>
<feature type="domain" description="Glycosyl transferase family 1" evidence="2">
    <location>
        <begin position="238"/>
        <end position="409"/>
    </location>
</feature>
<evidence type="ECO:0000259" key="3">
    <source>
        <dbReference type="Pfam" id="PF12000"/>
    </source>
</evidence>
<dbReference type="PANTHER" id="PTHR46401">
    <property type="entry name" value="GLYCOSYLTRANSFERASE WBBK-RELATED"/>
    <property type="match status" value="1"/>
</dbReference>
<evidence type="ECO:0000259" key="2">
    <source>
        <dbReference type="Pfam" id="PF00534"/>
    </source>
</evidence>
<dbReference type="Proteomes" id="UP000193207">
    <property type="component" value="Unassembled WGS sequence"/>
</dbReference>
<keyword evidence="4" id="KW-0328">Glycosyltransferase</keyword>
<dbReference type="SUPFAM" id="SSF53756">
    <property type="entry name" value="UDP-Glycosyltransferase/glycogen phosphorylase"/>
    <property type="match status" value="1"/>
</dbReference>
<dbReference type="Pfam" id="PF12000">
    <property type="entry name" value="Glyco_trans_4_3"/>
    <property type="match status" value="1"/>
</dbReference>
<proteinExistence type="predicted"/>
<dbReference type="GO" id="GO:0009103">
    <property type="term" value="P:lipopolysaccharide biosynthetic process"/>
    <property type="evidence" value="ECO:0007669"/>
    <property type="project" value="TreeGrafter"/>
</dbReference>
<protein>
    <submittedName>
        <fullName evidence="4">GDP-mannose-dependent alpha-(1-2)-phosphatidylinositol mannosyltransferase</fullName>
        <ecNumber evidence="4">2.4.1.57</ecNumber>
    </submittedName>
</protein>
<sequence>MRTYAGAPHLLIRFKNQCRVMLSMKILFIHQNFPGQFKHLAPLLAARGHQCVALTLRAKEPANRNGVRLVPYRLPKRSGQNLHPWLIDLDTKLTRGEACYRAARALRDKGFTPDLILAHPGWGESMFLNDVWPAARIGLYCELYHQADYPHLHFDPEFDKGDAELSRLRIRMKNLNNHLHAPIMDAGISPTHFQAETFPEDFRERITICHDGIDSAVARPDPDVRLTLDDMPELTRADEVITFVNRNLEPYRGYHIFMRALPRLLVERPDARVVIVGGDEVSYGPRPPSGQTWKQVFIDEVRADIPDADWARVHFAGRIAYDDFTRLLQVSRVHVYLTYPFVLSWSLLEAMSCGAAIVASDTAPVREVLSHDDNGRLVDFFDGDALVGEVCDLLDDEAARRRLGEAARATVLARYDLQTICLPRQLDWVSQIMDGAPV</sequence>
<dbReference type="InterPro" id="IPR001296">
    <property type="entry name" value="Glyco_trans_1"/>
</dbReference>
<keyword evidence="5" id="KW-1185">Reference proteome</keyword>
<dbReference type="Gene3D" id="3.40.50.2000">
    <property type="entry name" value="Glycogen Phosphorylase B"/>
    <property type="match status" value="2"/>
</dbReference>
<accession>A0A1X6ZL67</accession>
<dbReference type="InterPro" id="IPR022623">
    <property type="entry name" value="Glyco_trans_4"/>
</dbReference>
<dbReference type="AlphaFoldDB" id="A0A1X6ZL67"/>
<gene>
    <name evidence="4" type="primary">pimA</name>
    <name evidence="4" type="ORF">ROH8110_02986</name>
</gene>
<reference evidence="4 5" key="1">
    <citation type="submission" date="2017-03" db="EMBL/GenBank/DDBJ databases">
        <authorList>
            <person name="Afonso C.L."/>
            <person name="Miller P.J."/>
            <person name="Scott M.A."/>
            <person name="Spackman E."/>
            <person name="Goraichik I."/>
            <person name="Dimitrov K.M."/>
            <person name="Suarez D.L."/>
            <person name="Swayne D.E."/>
        </authorList>
    </citation>
    <scope>NUCLEOTIDE SEQUENCE [LARGE SCALE GENOMIC DNA]</scope>
    <source>
        <strain evidence="4 5">CECT 8110</strain>
    </source>
</reference>
<organism evidence="4 5">
    <name type="scientific">Roseovarius halotolerans</name>
    <dbReference type="NCBI Taxonomy" id="505353"/>
    <lineage>
        <taxon>Bacteria</taxon>
        <taxon>Pseudomonadati</taxon>
        <taxon>Pseudomonadota</taxon>
        <taxon>Alphaproteobacteria</taxon>
        <taxon>Rhodobacterales</taxon>
        <taxon>Roseobacteraceae</taxon>
        <taxon>Roseovarius</taxon>
    </lineage>
</organism>
<evidence type="ECO:0000313" key="4">
    <source>
        <dbReference type="EMBL" id="SLN55096.1"/>
    </source>
</evidence>
<dbReference type="GO" id="GO:0016757">
    <property type="term" value="F:glycosyltransferase activity"/>
    <property type="evidence" value="ECO:0007669"/>
    <property type="project" value="UniProtKB-KW"/>
</dbReference>
<dbReference type="EC" id="2.4.1.57" evidence="4"/>
<name>A0A1X6ZL67_9RHOB</name>
<dbReference type="Pfam" id="PF00534">
    <property type="entry name" value="Glycos_transf_1"/>
    <property type="match status" value="1"/>
</dbReference>
<feature type="domain" description="Glycosyl transferase family 4" evidence="3">
    <location>
        <begin position="47"/>
        <end position="215"/>
    </location>
</feature>